<dbReference type="InterPro" id="IPR001810">
    <property type="entry name" value="F-box_dom"/>
</dbReference>
<dbReference type="PANTHER" id="PTHR32133">
    <property type="entry name" value="OS07G0120400 PROTEIN"/>
    <property type="match status" value="1"/>
</dbReference>
<proteinExistence type="predicted"/>
<gene>
    <name evidence="3" type="ORF">URODEC1_LOCUS114675</name>
</gene>
<dbReference type="Pfam" id="PF23635">
    <property type="entry name" value="Beta-prop_AT5G49610-like"/>
    <property type="match status" value="1"/>
</dbReference>
<protein>
    <recommendedName>
        <fullName evidence="5">F-box domain-containing protein</fullName>
    </recommendedName>
</protein>
<accession>A0ABC9GBB1</accession>
<dbReference type="AlphaFoldDB" id="A0ABC9GBB1"/>
<evidence type="ECO:0008006" key="5">
    <source>
        <dbReference type="Google" id="ProtNLM"/>
    </source>
</evidence>
<evidence type="ECO:0000259" key="1">
    <source>
        <dbReference type="Pfam" id="PF00646"/>
    </source>
</evidence>
<name>A0ABC9GBB1_9POAL</name>
<dbReference type="Pfam" id="PF00646">
    <property type="entry name" value="F-box"/>
    <property type="match status" value="1"/>
</dbReference>
<feature type="domain" description="F-box protein AT5G49610-like beta-propeller" evidence="2">
    <location>
        <begin position="100"/>
        <end position="365"/>
    </location>
</feature>
<dbReference type="SUPFAM" id="SSF81383">
    <property type="entry name" value="F-box domain"/>
    <property type="match status" value="1"/>
</dbReference>
<feature type="domain" description="F-box" evidence="1">
    <location>
        <begin position="11"/>
        <end position="47"/>
    </location>
</feature>
<evidence type="ECO:0000259" key="2">
    <source>
        <dbReference type="Pfam" id="PF23635"/>
    </source>
</evidence>
<dbReference type="InterPro" id="IPR056594">
    <property type="entry name" value="AT5G49610-like_b-prop"/>
</dbReference>
<dbReference type="PANTHER" id="PTHR32133:SF297">
    <property type="entry name" value="F-BOX DOMAIN-CONTAINING PROTEIN"/>
    <property type="match status" value="1"/>
</dbReference>
<evidence type="ECO:0000313" key="4">
    <source>
        <dbReference type="Proteomes" id="UP001497457"/>
    </source>
</evidence>
<dbReference type="EMBL" id="OZ075118">
    <property type="protein sequence ID" value="CAL5091988.1"/>
    <property type="molecule type" value="Genomic_DNA"/>
</dbReference>
<sequence length="382" mass="41240">MPPPALMEELEEEILLRFPPHEPARLIHAALVCKRWARLISGPAFRRRFRELHRAPPMLGLLCNGIGDPDGGANSCRFVPTATFRPSPPQAEQRGSWRALDSRHGRVLLLRPAKRFEEGGLVVWDPITDEKRNLPSPPQHTCSLNAVVLCSAAAGACNHLDCHGGPFLVVFVGMDAGETFICSTYSSDAATWSDPISTQCPGDDCLLSITPGTLAGNALYFLFVNRTAALKYDLGSQEASVIGLPPEYTCWRHAVLTATEGGRLGFATVLENKLYVWSRKAAGPEVDAAAGWIQSRVIDLETLVCNDVILTSAALVGSADGVDVFFMYTNDVIYTLDLKTIGVKKVCEGRNVFTVVPYMSFYTPALGAVCTGEEPSAGGSSA</sequence>
<reference evidence="3" key="1">
    <citation type="submission" date="2024-10" db="EMBL/GenBank/DDBJ databases">
        <authorList>
            <person name="Ryan C."/>
        </authorList>
    </citation>
    <scope>NUCLEOTIDE SEQUENCE [LARGE SCALE GENOMIC DNA]</scope>
</reference>
<dbReference type="InterPro" id="IPR036047">
    <property type="entry name" value="F-box-like_dom_sf"/>
</dbReference>
<keyword evidence="4" id="KW-1185">Reference proteome</keyword>
<dbReference type="Proteomes" id="UP001497457">
    <property type="component" value="Chromosome 8b"/>
</dbReference>
<organism evidence="3 4">
    <name type="scientific">Urochloa decumbens</name>
    <dbReference type="NCBI Taxonomy" id="240449"/>
    <lineage>
        <taxon>Eukaryota</taxon>
        <taxon>Viridiplantae</taxon>
        <taxon>Streptophyta</taxon>
        <taxon>Embryophyta</taxon>
        <taxon>Tracheophyta</taxon>
        <taxon>Spermatophyta</taxon>
        <taxon>Magnoliopsida</taxon>
        <taxon>Liliopsida</taxon>
        <taxon>Poales</taxon>
        <taxon>Poaceae</taxon>
        <taxon>PACMAD clade</taxon>
        <taxon>Panicoideae</taxon>
        <taxon>Panicodae</taxon>
        <taxon>Paniceae</taxon>
        <taxon>Melinidinae</taxon>
        <taxon>Urochloa</taxon>
    </lineage>
</organism>
<evidence type="ECO:0000313" key="3">
    <source>
        <dbReference type="EMBL" id="CAL5091988.1"/>
    </source>
</evidence>